<comment type="similarity">
    <text evidence="1">Belongs to the gemin-2 family.</text>
</comment>
<proteinExistence type="inferred from homology"/>
<dbReference type="Proteomes" id="UP000014500">
    <property type="component" value="Unassembled WGS sequence"/>
</dbReference>
<dbReference type="HOGENOM" id="CLU_053222_0_0_1"/>
<dbReference type="Gene3D" id="1.20.58.1070">
    <property type="match status" value="1"/>
</dbReference>
<dbReference type="OMA" id="SIVCHMS"/>
<dbReference type="STRING" id="126957.T1IKF6"/>
<dbReference type="PANTHER" id="PTHR12794">
    <property type="entry name" value="GEMIN2"/>
    <property type="match status" value="1"/>
</dbReference>
<evidence type="ECO:0000256" key="1">
    <source>
        <dbReference type="ARBA" id="ARBA00025758"/>
    </source>
</evidence>
<protein>
    <recommendedName>
        <fullName evidence="4">Gem-associated protein 2</fullName>
    </recommendedName>
</protein>
<dbReference type="PANTHER" id="PTHR12794:SF0">
    <property type="entry name" value="GEM-ASSOCIATED PROTEIN 2"/>
    <property type="match status" value="1"/>
</dbReference>
<name>T1IKF6_STRMM</name>
<sequence>MAETTSCRFFQTSIQFNVTEKNIKKNTTIDLPNMDDDVGWCRLCFGNVTTTAEKETINEDGLLPLVSIVCHMSQPLIEQVLDYHLAWFETTGFTEAQGRWFFALLACLEKPLTPDACSSLRTLVRYCANLRAAIDNDDARLPPLNLLICLVTRYFDQFDLADD</sequence>
<organism evidence="2 3">
    <name type="scientific">Strigamia maritima</name>
    <name type="common">European centipede</name>
    <name type="synonym">Geophilus maritimus</name>
    <dbReference type="NCBI Taxonomy" id="126957"/>
    <lineage>
        <taxon>Eukaryota</taxon>
        <taxon>Metazoa</taxon>
        <taxon>Ecdysozoa</taxon>
        <taxon>Arthropoda</taxon>
        <taxon>Myriapoda</taxon>
        <taxon>Chilopoda</taxon>
        <taxon>Pleurostigmophora</taxon>
        <taxon>Geophilomorpha</taxon>
        <taxon>Linotaeniidae</taxon>
        <taxon>Strigamia</taxon>
    </lineage>
</organism>
<dbReference type="PhylomeDB" id="T1IKF6"/>
<dbReference type="GO" id="GO:0005634">
    <property type="term" value="C:nucleus"/>
    <property type="evidence" value="ECO:0007669"/>
    <property type="project" value="TreeGrafter"/>
</dbReference>
<dbReference type="GO" id="GO:0032797">
    <property type="term" value="C:SMN complex"/>
    <property type="evidence" value="ECO:0007669"/>
    <property type="project" value="TreeGrafter"/>
</dbReference>
<dbReference type="EnsemblMetazoa" id="SMAR001404-RA">
    <property type="protein sequence ID" value="SMAR001404-PA"/>
    <property type="gene ID" value="SMAR001404"/>
</dbReference>
<keyword evidence="3" id="KW-1185">Reference proteome</keyword>
<dbReference type="eggNOG" id="ENOG502QPK4">
    <property type="taxonomic scope" value="Eukaryota"/>
</dbReference>
<dbReference type="EMBL" id="JH430517">
    <property type="status" value="NOT_ANNOTATED_CDS"/>
    <property type="molecule type" value="Genomic_DNA"/>
</dbReference>
<dbReference type="AlphaFoldDB" id="T1IKF6"/>
<dbReference type="Pfam" id="PF04938">
    <property type="entry name" value="SIP1"/>
    <property type="match status" value="1"/>
</dbReference>
<evidence type="ECO:0000313" key="3">
    <source>
        <dbReference type="Proteomes" id="UP000014500"/>
    </source>
</evidence>
<dbReference type="InterPro" id="IPR035426">
    <property type="entry name" value="Gemin2/Brr1"/>
</dbReference>
<reference evidence="3" key="1">
    <citation type="submission" date="2011-05" db="EMBL/GenBank/DDBJ databases">
        <authorList>
            <person name="Richards S.R."/>
            <person name="Qu J."/>
            <person name="Jiang H."/>
            <person name="Jhangiani S.N."/>
            <person name="Agravi P."/>
            <person name="Goodspeed R."/>
            <person name="Gross S."/>
            <person name="Mandapat C."/>
            <person name="Jackson L."/>
            <person name="Mathew T."/>
            <person name="Pu L."/>
            <person name="Thornton R."/>
            <person name="Saada N."/>
            <person name="Wilczek-Boney K.B."/>
            <person name="Lee S."/>
            <person name="Kovar C."/>
            <person name="Wu Y."/>
            <person name="Scherer S.E."/>
            <person name="Worley K.C."/>
            <person name="Muzny D.M."/>
            <person name="Gibbs R."/>
        </authorList>
    </citation>
    <scope>NUCLEOTIDE SEQUENCE</scope>
    <source>
        <strain evidence="3">Brora</strain>
    </source>
</reference>
<evidence type="ECO:0008006" key="4">
    <source>
        <dbReference type="Google" id="ProtNLM"/>
    </source>
</evidence>
<evidence type="ECO:0000313" key="2">
    <source>
        <dbReference type="EnsemblMetazoa" id="SMAR001404-PA"/>
    </source>
</evidence>
<dbReference type="GO" id="GO:0000387">
    <property type="term" value="P:spliceosomal snRNP assembly"/>
    <property type="evidence" value="ECO:0007669"/>
    <property type="project" value="InterPro"/>
</dbReference>
<reference evidence="2" key="2">
    <citation type="submission" date="2015-02" db="UniProtKB">
        <authorList>
            <consortium name="EnsemblMetazoa"/>
        </authorList>
    </citation>
    <scope>IDENTIFICATION</scope>
</reference>
<accession>T1IKF6</accession>